<evidence type="ECO:0000313" key="3">
    <source>
        <dbReference type="Proteomes" id="UP000301751"/>
    </source>
</evidence>
<dbReference type="InterPro" id="IPR050266">
    <property type="entry name" value="AB_hydrolase_sf"/>
</dbReference>
<comment type="caution">
    <text evidence="2">The sequence shown here is derived from an EMBL/GenBank/DDBJ whole genome shotgun (WGS) entry which is preliminary data.</text>
</comment>
<protein>
    <submittedName>
        <fullName evidence="2">Alpha/beta hydrolase</fullName>
    </submittedName>
</protein>
<feature type="domain" description="AB hydrolase-1" evidence="1">
    <location>
        <begin position="42"/>
        <end position="277"/>
    </location>
</feature>
<dbReference type="GO" id="GO:0047372">
    <property type="term" value="F:monoacylglycerol lipase activity"/>
    <property type="evidence" value="ECO:0007669"/>
    <property type="project" value="TreeGrafter"/>
</dbReference>
<dbReference type="PANTHER" id="PTHR43798:SF33">
    <property type="entry name" value="HYDROLASE, PUTATIVE (AFU_ORTHOLOGUE AFUA_2G14860)-RELATED"/>
    <property type="match status" value="1"/>
</dbReference>
<dbReference type="OrthoDB" id="8562572at2"/>
<dbReference type="SUPFAM" id="SSF53474">
    <property type="entry name" value="alpha/beta-Hydrolases"/>
    <property type="match status" value="1"/>
</dbReference>
<keyword evidence="2" id="KW-0378">Hydrolase</keyword>
<dbReference type="Pfam" id="PF00561">
    <property type="entry name" value="Abhydrolase_1"/>
    <property type="match status" value="1"/>
</dbReference>
<dbReference type="GO" id="GO:0016020">
    <property type="term" value="C:membrane"/>
    <property type="evidence" value="ECO:0007669"/>
    <property type="project" value="TreeGrafter"/>
</dbReference>
<evidence type="ECO:0000259" key="1">
    <source>
        <dbReference type="Pfam" id="PF00561"/>
    </source>
</evidence>
<accession>A0A480AV06</accession>
<dbReference type="RefSeq" id="WP_137735081.1">
    <property type="nucleotide sequence ID" value="NZ_BJCL01000016.1"/>
</dbReference>
<dbReference type="NCBIfam" id="TIGR03056">
    <property type="entry name" value="bchO_mg_che_rel"/>
    <property type="match status" value="1"/>
</dbReference>
<dbReference type="GO" id="GO:0046464">
    <property type="term" value="P:acylglycerol catabolic process"/>
    <property type="evidence" value="ECO:0007669"/>
    <property type="project" value="TreeGrafter"/>
</dbReference>
<dbReference type="AlphaFoldDB" id="A0A480AV06"/>
<dbReference type="InterPro" id="IPR000073">
    <property type="entry name" value="AB_hydrolase_1"/>
</dbReference>
<dbReference type="Proteomes" id="UP000301751">
    <property type="component" value="Unassembled WGS sequence"/>
</dbReference>
<organism evidence="2 3">
    <name type="scientific">Pseudaquabacterium pictum</name>
    <dbReference type="NCBI Taxonomy" id="2315236"/>
    <lineage>
        <taxon>Bacteria</taxon>
        <taxon>Pseudomonadati</taxon>
        <taxon>Pseudomonadota</taxon>
        <taxon>Betaproteobacteria</taxon>
        <taxon>Burkholderiales</taxon>
        <taxon>Sphaerotilaceae</taxon>
        <taxon>Pseudaquabacterium</taxon>
    </lineage>
</organism>
<reference evidence="3" key="1">
    <citation type="submission" date="2019-03" db="EMBL/GenBank/DDBJ databases">
        <title>Aquabacterium pictum sp.nov., the first bacteriochlorophyll a-containing freshwater bacterium in the genus Aquabacterium of the class Betaproteobacteria.</title>
        <authorList>
            <person name="Hirose S."/>
            <person name="Tank M."/>
            <person name="Hara E."/>
            <person name="Tamaki H."/>
            <person name="Takaichi S."/>
            <person name="Haruta S."/>
            <person name="Hanada S."/>
        </authorList>
    </citation>
    <scope>NUCLEOTIDE SEQUENCE [LARGE SCALE GENOMIC DNA]</scope>
    <source>
        <strain evidence="3">W35</strain>
    </source>
</reference>
<sequence length="301" mass="31499">MTGALDWSRDGAHWPHRGASRFVEAGGCAWHVQVLRGAPGQPVLWLLHGTGAASHSWRALMALLAPHATLVVPDLPGHGFSGPLRGASLPTMARSLAALADALALPPTAVLGHSAGCALAVRAVLDGHLAPQQLVGINAALLPFEGLAGRVFAPMARLMARQAWVPWLFARRAGDAAAVQRLVAATGSTLDAQGLALYARLMRSPAHVAGALAMMADWDLDSLWQELPRLPAPLLLLAGGQDGTVPPAQAQRVRLKLPPTRVQLLDGLGHLAHEEAPQRVADALAVLGVAGLHRRPPRQAA</sequence>
<proteinExistence type="predicted"/>
<gene>
    <name evidence="2" type="ORF">AQPW35_44450</name>
</gene>
<dbReference type="PANTHER" id="PTHR43798">
    <property type="entry name" value="MONOACYLGLYCEROL LIPASE"/>
    <property type="match status" value="1"/>
</dbReference>
<dbReference type="Gene3D" id="3.40.50.1820">
    <property type="entry name" value="alpha/beta hydrolase"/>
    <property type="match status" value="1"/>
</dbReference>
<keyword evidence="3" id="KW-1185">Reference proteome</keyword>
<dbReference type="InterPro" id="IPR017497">
    <property type="entry name" value="BchO"/>
</dbReference>
<dbReference type="EMBL" id="BJCL01000016">
    <property type="protein sequence ID" value="GCL65364.1"/>
    <property type="molecule type" value="Genomic_DNA"/>
</dbReference>
<name>A0A480AV06_9BURK</name>
<evidence type="ECO:0000313" key="2">
    <source>
        <dbReference type="EMBL" id="GCL65364.1"/>
    </source>
</evidence>
<dbReference type="InterPro" id="IPR029058">
    <property type="entry name" value="AB_hydrolase_fold"/>
</dbReference>